<name>A0AA35QTT9_GEOBA</name>
<proteinExistence type="predicted"/>
<dbReference type="EMBL" id="CASHTH010000131">
    <property type="protein sequence ID" value="CAI7991871.1"/>
    <property type="molecule type" value="Genomic_DNA"/>
</dbReference>
<comment type="caution">
    <text evidence="7">The sequence shown here is derived from an EMBL/GenBank/DDBJ whole genome shotgun (WGS) entry which is preliminary data.</text>
</comment>
<dbReference type="InterPro" id="IPR006694">
    <property type="entry name" value="Fatty_acid_hydroxylase"/>
</dbReference>
<dbReference type="PANTHER" id="PTHR11863">
    <property type="entry name" value="STEROL DESATURASE"/>
    <property type="match status" value="1"/>
</dbReference>
<evidence type="ECO:0000259" key="6">
    <source>
        <dbReference type="Pfam" id="PF04116"/>
    </source>
</evidence>
<accession>A0AA35QTT9</accession>
<feature type="transmembrane region" description="Helical" evidence="5">
    <location>
        <begin position="132"/>
        <end position="151"/>
    </location>
</feature>
<keyword evidence="3 5" id="KW-1133">Transmembrane helix</keyword>
<feature type="transmembrane region" description="Helical" evidence="5">
    <location>
        <begin position="24"/>
        <end position="49"/>
    </location>
</feature>
<dbReference type="Pfam" id="PF04116">
    <property type="entry name" value="FA_hydroxylase"/>
    <property type="match status" value="1"/>
</dbReference>
<protein>
    <submittedName>
        <fullName evidence="7">Fatty acid hydroxylase domain-containing protein 2</fullName>
    </submittedName>
</protein>
<dbReference type="InterPro" id="IPR050307">
    <property type="entry name" value="Sterol_Desaturase_Related"/>
</dbReference>
<evidence type="ECO:0000256" key="4">
    <source>
        <dbReference type="ARBA" id="ARBA00023136"/>
    </source>
</evidence>
<dbReference type="GO" id="GO:0005506">
    <property type="term" value="F:iron ion binding"/>
    <property type="evidence" value="ECO:0007669"/>
    <property type="project" value="InterPro"/>
</dbReference>
<evidence type="ECO:0000256" key="5">
    <source>
        <dbReference type="SAM" id="Phobius"/>
    </source>
</evidence>
<dbReference type="GO" id="GO:0008610">
    <property type="term" value="P:lipid biosynthetic process"/>
    <property type="evidence" value="ECO:0007669"/>
    <property type="project" value="InterPro"/>
</dbReference>
<dbReference type="GO" id="GO:0016491">
    <property type="term" value="F:oxidoreductase activity"/>
    <property type="evidence" value="ECO:0007669"/>
    <property type="project" value="InterPro"/>
</dbReference>
<evidence type="ECO:0000313" key="8">
    <source>
        <dbReference type="Proteomes" id="UP001174909"/>
    </source>
</evidence>
<comment type="subcellular location">
    <subcellularLocation>
        <location evidence="1">Membrane</location>
    </subcellularLocation>
</comment>
<evidence type="ECO:0000256" key="1">
    <source>
        <dbReference type="ARBA" id="ARBA00004370"/>
    </source>
</evidence>
<organism evidence="7 8">
    <name type="scientific">Geodia barretti</name>
    <name type="common">Barrett's horny sponge</name>
    <dbReference type="NCBI Taxonomy" id="519541"/>
    <lineage>
        <taxon>Eukaryota</taxon>
        <taxon>Metazoa</taxon>
        <taxon>Porifera</taxon>
        <taxon>Demospongiae</taxon>
        <taxon>Heteroscleromorpha</taxon>
        <taxon>Tetractinellida</taxon>
        <taxon>Astrophorina</taxon>
        <taxon>Geodiidae</taxon>
        <taxon>Geodia</taxon>
    </lineage>
</organism>
<feature type="transmembrane region" description="Helical" evidence="5">
    <location>
        <begin position="171"/>
        <end position="190"/>
    </location>
</feature>
<evidence type="ECO:0000313" key="7">
    <source>
        <dbReference type="EMBL" id="CAI7991871.1"/>
    </source>
</evidence>
<feature type="transmembrane region" description="Helical" evidence="5">
    <location>
        <begin position="94"/>
        <end position="112"/>
    </location>
</feature>
<sequence>MDVLDSPLASLWSLIVSASMDDIYIYYCFVSPFVGVLFFILVNVVFGILDVTGRPRALVKYKIQEEKPVPHATYPLVMLLEVDMGRQLPSLTTTVWQLLVSVIVVEIGFYYFHRLLHHPLLYRRIHKQHHEWIAPVAMCSVYCHPVEYILSNLIPVVAGPMITRAHASVGLLWYLMVIFATSVHHSGYHFPLLPSSESHDYHHSKFNQCFGVIGVLDYLHGTNDSFRSSKGYERHTLLLGTDPAYVVYPDPGEKRAKPE</sequence>
<dbReference type="Proteomes" id="UP001174909">
    <property type="component" value="Unassembled WGS sequence"/>
</dbReference>
<gene>
    <name evidence="7" type="ORF">GBAR_LOCUS844</name>
</gene>
<dbReference type="AlphaFoldDB" id="A0AA35QTT9"/>
<dbReference type="GO" id="GO:0016020">
    <property type="term" value="C:membrane"/>
    <property type="evidence" value="ECO:0007669"/>
    <property type="project" value="UniProtKB-SubCell"/>
</dbReference>
<keyword evidence="2 5" id="KW-0812">Transmembrane</keyword>
<reference evidence="7" key="1">
    <citation type="submission" date="2023-03" db="EMBL/GenBank/DDBJ databases">
        <authorList>
            <person name="Steffen K."/>
            <person name="Cardenas P."/>
        </authorList>
    </citation>
    <scope>NUCLEOTIDE SEQUENCE</scope>
</reference>
<keyword evidence="8" id="KW-1185">Reference proteome</keyword>
<evidence type="ECO:0000256" key="2">
    <source>
        <dbReference type="ARBA" id="ARBA00022692"/>
    </source>
</evidence>
<evidence type="ECO:0000256" key="3">
    <source>
        <dbReference type="ARBA" id="ARBA00022989"/>
    </source>
</evidence>
<feature type="domain" description="Fatty acid hydroxylase" evidence="6">
    <location>
        <begin position="99"/>
        <end position="222"/>
    </location>
</feature>
<keyword evidence="4 5" id="KW-0472">Membrane</keyword>